<dbReference type="Gene3D" id="2.40.320.10">
    <property type="entry name" value="Hypothetical Protein Pfu-838710-001"/>
    <property type="match status" value="1"/>
</dbReference>
<reference evidence="2 3" key="1">
    <citation type="submission" date="2016-10" db="EMBL/GenBank/DDBJ databases">
        <authorList>
            <person name="Varghese N."/>
            <person name="Submissions S."/>
        </authorList>
    </citation>
    <scope>NUCLEOTIDE SEQUENCE [LARGE SCALE GENOMIC DNA]</scope>
    <source>
        <strain evidence="2 3">Nl1</strain>
    </source>
</reference>
<sequence length="158" mass="18201">MNKEIERKFLVADKNADSWRNAIYSEIRQGYLSIDKHRTVRVRIAGDAAYLTIKGITEGATRTEYEYPIPVAHAREMLDGLCLRPLIEKRRHRVGYGGLVWEVDEFYGDNAGLIVAEIELESAQQVFDKPPWVGAEVTDDPRYYNANLVNHPYSKWKT</sequence>
<comment type="caution">
    <text evidence="2">The sequence shown here is derived from an EMBL/GenBank/DDBJ whole genome shotgun (WGS) entry which is preliminary data.</text>
</comment>
<dbReference type="InterPro" id="IPR033469">
    <property type="entry name" value="CYTH-like_dom_sf"/>
</dbReference>
<feature type="domain" description="CYTH" evidence="1">
    <location>
        <begin position="2"/>
        <end position="150"/>
    </location>
</feature>
<dbReference type="PANTHER" id="PTHR40114">
    <property type="entry name" value="SLR0698 PROTEIN"/>
    <property type="match status" value="1"/>
</dbReference>
<dbReference type="PANTHER" id="PTHR40114:SF1">
    <property type="entry name" value="SLR0698 PROTEIN"/>
    <property type="match status" value="1"/>
</dbReference>
<dbReference type="Pfam" id="PF01928">
    <property type="entry name" value="CYTH"/>
    <property type="match status" value="1"/>
</dbReference>
<dbReference type="SMART" id="SM01118">
    <property type="entry name" value="CYTH"/>
    <property type="match status" value="1"/>
</dbReference>
<dbReference type="PROSITE" id="PS51707">
    <property type="entry name" value="CYTH"/>
    <property type="match status" value="1"/>
</dbReference>
<protein>
    <submittedName>
        <fullName evidence="2">Adenylate cyclase</fullName>
    </submittedName>
</protein>
<accession>A0ABY0TFZ0</accession>
<dbReference type="Proteomes" id="UP000183471">
    <property type="component" value="Unassembled WGS sequence"/>
</dbReference>
<dbReference type="InterPro" id="IPR012042">
    <property type="entry name" value="NeuTTM/CthTTM-like"/>
</dbReference>
<proteinExistence type="predicted"/>
<dbReference type="PIRSF" id="PIRSF016487">
    <property type="entry name" value="CYTH_UCP016487"/>
    <property type="match status" value="1"/>
</dbReference>
<gene>
    <name evidence="2" type="ORF">SAMN05216402_2218</name>
</gene>
<evidence type="ECO:0000259" key="1">
    <source>
        <dbReference type="PROSITE" id="PS51707"/>
    </source>
</evidence>
<evidence type="ECO:0000313" key="3">
    <source>
        <dbReference type="Proteomes" id="UP000183471"/>
    </source>
</evidence>
<organism evidence="2 3">
    <name type="scientific">Nitrosospira multiformis</name>
    <dbReference type="NCBI Taxonomy" id="1231"/>
    <lineage>
        <taxon>Bacteria</taxon>
        <taxon>Pseudomonadati</taxon>
        <taxon>Pseudomonadota</taxon>
        <taxon>Betaproteobacteria</taxon>
        <taxon>Nitrosomonadales</taxon>
        <taxon>Nitrosomonadaceae</taxon>
        <taxon>Nitrosospira</taxon>
    </lineage>
</organism>
<dbReference type="CDD" id="cd07891">
    <property type="entry name" value="CYTH-like_CthTTM-like_1"/>
    <property type="match status" value="1"/>
</dbReference>
<keyword evidence="3" id="KW-1185">Reference proteome</keyword>
<dbReference type="EMBL" id="FNKY01000001">
    <property type="protein sequence ID" value="SDQ77039.1"/>
    <property type="molecule type" value="Genomic_DNA"/>
</dbReference>
<dbReference type="RefSeq" id="WP_074632415.1">
    <property type="nucleotide sequence ID" value="NZ_FNKY01000001.1"/>
</dbReference>
<name>A0ABY0TFZ0_9PROT</name>
<dbReference type="InterPro" id="IPR023577">
    <property type="entry name" value="CYTH_domain"/>
</dbReference>
<evidence type="ECO:0000313" key="2">
    <source>
        <dbReference type="EMBL" id="SDQ77039.1"/>
    </source>
</evidence>
<dbReference type="SUPFAM" id="SSF55154">
    <property type="entry name" value="CYTH-like phosphatases"/>
    <property type="match status" value="1"/>
</dbReference>